<evidence type="ECO:0000313" key="5">
    <source>
        <dbReference type="Proteomes" id="UP000176775"/>
    </source>
</evidence>
<evidence type="ECO:0000256" key="1">
    <source>
        <dbReference type="ARBA" id="ARBA00023125"/>
    </source>
</evidence>
<name>A0A1F8DHM8_9BACT</name>
<keyword evidence="1 2" id="KW-0238">DNA-binding</keyword>
<feature type="domain" description="Core-binding (CB)" evidence="3">
    <location>
        <begin position="52"/>
        <end position="106"/>
    </location>
</feature>
<dbReference type="Pfam" id="PF02899">
    <property type="entry name" value="Phage_int_SAM_1"/>
    <property type="match status" value="1"/>
</dbReference>
<dbReference type="GO" id="GO:0015074">
    <property type="term" value="P:DNA integration"/>
    <property type="evidence" value="ECO:0007669"/>
    <property type="project" value="InterPro"/>
</dbReference>
<reference evidence="4 5" key="1">
    <citation type="journal article" date="2016" name="Nat. Commun.">
        <title>Thousands of microbial genomes shed light on interconnected biogeochemical processes in an aquifer system.</title>
        <authorList>
            <person name="Anantharaman K."/>
            <person name="Brown C.T."/>
            <person name="Hug L.A."/>
            <person name="Sharon I."/>
            <person name="Castelle C.J."/>
            <person name="Probst A.J."/>
            <person name="Thomas B.C."/>
            <person name="Singh A."/>
            <person name="Wilkins M.J."/>
            <person name="Karaoz U."/>
            <person name="Brodie E.L."/>
            <person name="Williams K.H."/>
            <person name="Hubbard S.S."/>
            <person name="Banfield J.F."/>
        </authorList>
    </citation>
    <scope>NUCLEOTIDE SEQUENCE [LARGE SCALE GENOMIC DNA]</scope>
</reference>
<gene>
    <name evidence="4" type="ORF">A2594_01950</name>
</gene>
<accession>A0A1F8DHM8</accession>
<protein>
    <recommendedName>
        <fullName evidence="3">Core-binding (CB) domain-containing protein</fullName>
    </recommendedName>
</protein>
<dbReference type="InterPro" id="IPR004107">
    <property type="entry name" value="Integrase_SAM-like_N"/>
</dbReference>
<organism evidence="4 5">
    <name type="scientific">Candidatus Woesebacteria bacterium RIFOXYD1_FULL_41_28</name>
    <dbReference type="NCBI Taxonomy" id="1802550"/>
    <lineage>
        <taxon>Bacteria</taxon>
        <taxon>Candidatus Woeseibacteriota</taxon>
    </lineage>
</organism>
<dbReference type="GO" id="GO:0003677">
    <property type="term" value="F:DNA binding"/>
    <property type="evidence" value="ECO:0007669"/>
    <property type="project" value="UniProtKB-UniRule"/>
</dbReference>
<dbReference type="EMBL" id="MGIK01000016">
    <property type="protein sequence ID" value="OGM88104.1"/>
    <property type="molecule type" value="Genomic_DNA"/>
</dbReference>
<dbReference type="InterPro" id="IPR010998">
    <property type="entry name" value="Integrase_recombinase_N"/>
</dbReference>
<dbReference type="Proteomes" id="UP000176775">
    <property type="component" value="Unassembled WGS sequence"/>
</dbReference>
<proteinExistence type="predicted"/>
<comment type="caution">
    <text evidence="4">The sequence shown here is derived from an EMBL/GenBank/DDBJ whole genome shotgun (WGS) entry which is preliminary data.</text>
</comment>
<evidence type="ECO:0000256" key="2">
    <source>
        <dbReference type="PROSITE-ProRule" id="PRU01248"/>
    </source>
</evidence>
<dbReference type="AlphaFoldDB" id="A0A1F8DHM8"/>
<dbReference type="InterPro" id="IPR044068">
    <property type="entry name" value="CB"/>
</dbReference>
<evidence type="ECO:0000313" key="4">
    <source>
        <dbReference type="EMBL" id="OGM88104.1"/>
    </source>
</evidence>
<dbReference type="PROSITE" id="PS51900">
    <property type="entry name" value="CB"/>
    <property type="match status" value="1"/>
</dbReference>
<sequence>MVENQTKIKTINRRLSTLRGFSRYLTSLQVLDLDFMEGIQNVGIGTPTKTQEKTQDIVDRFRESLSKDKKASPNTVKNYISDVRNFLAWTSEFDIDNQKGKLPNGI</sequence>
<evidence type="ECO:0000259" key="3">
    <source>
        <dbReference type="PROSITE" id="PS51900"/>
    </source>
</evidence>
<dbReference type="Gene3D" id="1.10.150.130">
    <property type="match status" value="1"/>
</dbReference>